<sequence length="207" mass="24189">MTKENDFFNNLKSKMKSNADKLKEEKGSSKDQEVVENQENKEVESTKEENKEKNKLNNTINNKVYNKDENTTKKNESKVTNNIDSGDNNEEIRRTYYLRKSIVNEIDSFARKTGNNKSYLVELALTYFLNQPDIGAKLVKKEDSPIDLDPTKLIIPNQKDKKKVRRTYYLKEKMIEKLDSVADRTEQDKSFIVEEALTFLFENAEIQ</sequence>
<feature type="compositionally biased region" description="Basic and acidic residues" evidence="1">
    <location>
        <begin position="17"/>
        <end position="55"/>
    </location>
</feature>
<gene>
    <name evidence="2" type="ORF">U472_00125</name>
</gene>
<comment type="caution">
    <text evidence="2">The sequence shown here is derived from an EMBL/GenBank/DDBJ whole genome shotgun (WGS) entry which is preliminary data.</text>
</comment>
<dbReference type="AlphaFoldDB" id="A0A1C0ADG2"/>
<reference evidence="3" key="1">
    <citation type="submission" date="2016-07" db="EMBL/GenBank/DDBJ databases">
        <authorList>
            <person name="Florea S."/>
            <person name="Webb J.S."/>
            <person name="Jaromczyk J."/>
            <person name="Schardl C.L."/>
        </authorList>
    </citation>
    <scope>NUCLEOTIDE SEQUENCE [LARGE SCALE GENOMIC DNA]</scope>
    <source>
        <strain evidence="3">Z6</strain>
    </source>
</reference>
<dbReference type="EMBL" id="LWDV01000002">
    <property type="protein sequence ID" value="OCL28761.1"/>
    <property type="molecule type" value="Genomic_DNA"/>
</dbReference>
<organism evidence="2 3">
    <name type="scientific">Orenia metallireducens</name>
    <dbReference type="NCBI Taxonomy" id="1413210"/>
    <lineage>
        <taxon>Bacteria</taxon>
        <taxon>Bacillati</taxon>
        <taxon>Bacillota</taxon>
        <taxon>Clostridia</taxon>
        <taxon>Halanaerobiales</taxon>
        <taxon>Halobacteroidaceae</taxon>
        <taxon>Orenia</taxon>
    </lineage>
</organism>
<reference evidence="2 3" key="2">
    <citation type="submission" date="2016-08" db="EMBL/GenBank/DDBJ databases">
        <title>Orenia metallireducens sp. nov. strain Z6, a Novel Metal-reducing Firmicute from the Deep Subsurface.</title>
        <authorList>
            <person name="Maxim B.I."/>
            <person name="Kenneth K."/>
            <person name="Flynn T.M."/>
            <person name="Oloughlin E.J."/>
            <person name="Locke R.A."/>
            <person name="Weber J.R."/>
            <person name="Egan S.M."/>
            <person name="Mackie R.I."/>
            <person name="Cann I.K."/>
        </authorList>
    </citation>
    <scope>NUCLEOTIDE SEQUENCE [LARGE SCALE GENOMIC DNA]</scope>
    <source>
        <strain evidence="2 3">Z6</strain>
    </source>
</reference>
<protein>
    <submittedName>
        <fullName evidence="2">Uncharacterized protein</fullName>
    </submittedName>
</protein>
<evidence type="ECO:0000313" key="3">
    <source>
        <dbReference type="Proteomes" id="UP000093514"/>
    </source>
</evidence>
<name>A0A1C0ADG2_9FIRM</name>
<proteinExistence type="predicted"/>
<feature type="compositionally biased region" description="Basic and acidic residues" evidence="1">
    <location>
        <begin position="65"/>
        <end position="77"/>
    </location>
</feature>
<evidence type="ECO:0000313" key="2">
    <source>
        <dbReference type="EMBL" id="OCL28761.1"/>
    </source>
</evidence>
<accession>A0A1C0ADG2</accession>
<dbReference type="OrthoDB" id="2881798at2"/>
<feature type="region of interest" description="Disordered" evidence="1">
    <location>
        <begin position="1"/>
        <end position="88"/>
    </location>
</feature>
<dbReference type="RefSeq" id="WP_068714276.1">
    <property type="nucleotide sequence ID" value="NZ_LWDV01000002.1"/>
</dbReference>
<keyword evidence="3" id="KW-1185">Reference proteome</keyword>
<dbReference type="Proteomes" id="UP000093514">
    <property type="component" value="Unassembled WGS sequence"/>
</dbReference>
<evidence type="ECO:0000256" key="1">
    <source>
        <dbReference type="SAM" id="MobiDB-lite"/>
    </source>
</evidence>